<dbReference type="InterPro" id="IPR036875">
    <property type="entry name" value="Znf_CCHC_sf"/>
</dbReference>
<keyword evidence="1" id="KW-0863">Zinc-finger</keyword>
<dbReference type="FunFam" id="3.30.70.330:FF:000078">
    <property type="entry name" value="serine/arginine-rich splicing factor 7 isoform X1"/>
    <property type="match status" value="1"/>
</dbReference>
<dbReference type="Pfam" id="PF00076">
    <property type="entry name" value="RRM_1"/>
    <property type="match status" value="1"/>
</dbReference>
<evidence type="ECO:0000256" key="1">
    <source>
        <dbReference type="PROSITE-ProRule" id="PRU00047"/>
    </source>
</evidence>
<feature type="compositionally biased region" description="Basic and acidic residues" evidence="3">
    <location>
        <begin position="148"/>
        <end position="164"/>
    </location>
</feature>
<dbReference type="AlphaFoldDB" id="A0A8B7XRX1"/>
<protein>
    <submittedName>
        <fullName evidence="7 8">Serine/arginine-rich splicing factor 7-like isoform X1</fullName>
    </submittedName>
</protein>
<dbReference type="PROSITE" id="PS50158">
    <property type="entry name" value="ZF_CCHC"/>
    <property type="match status" value="1"/>
</dbReference>
<feature type="domain" description="CCHC-type" evidence="5">
    <location>
        <begin position="106"/>
        <end position="122"/>
    </location>
</feature>
<evidence type="ECO:0000313" key="7">
    <source>
        <dbReference type="RefSeq" id="XP_022083597.1"/>
    </source>
</evidence>
<dbReference type="SMART" id="SM00360">
    <property type="entry name" value="RRM"/>
    <property type="match status" value="1"/>
</dbReference>
<evidence type="ECO:0000313" key="8">
    <source>
        <dbReference type="RefSeq" id="XP_022083598.1"/>
    </source>
</evidence>
<feature type="region of interest" description="Disordered" evidence="3">
    <location>
        <begin position="82"/>
        <end position="104"/>
    </location>
</feature>
<dbReference type="OrthoDB" id="5970at2759"/>
<feature type="compositionally biased region" description="Basic residues" evidence="3">
    <location>
        <begin position="165"/>
        <end position="190"/>
    </location>
</feature>
<keyword evidence="2" id="KW-0694">RNA-binding</keyword>
<evidence type="ECO:0000259" key="5">
    <source>
        <dbReference type="PROSITE" id="PS50158"/>
    </source>
</evidence>
<dbReference type="Gene3D" id="3.30.70.330">
    <property type="match status" value="1"/>
</dbReference>
<dbReference type="CDD" id="cd12373">
    <property type="entry name" value="RRM_SRSF3_like"/>
    <property type="match status" value="1"/>
</dbReference>
<feature type="region of interest" description="Disordered" evidence="3">
    <location>
        <begin position="121"/>
        <end position="196"/>
    </location>
</feature>
<dbReference type="PROSITE" id="PS50102">
    <property type="entry name" value="RRM"/>
    <property type="match status" value="1"/>
</dbReference>
<dbReference type="Pfam" id="PF00098">
    <property type="entry name" value="zf-CCHC"/>
    <property type="match status" value="1"/>
</dbReference>
<keyword evidence="1" id="KW-0479">Metal-binding</keyword>
<dbReference type="OMA" id="VERSHGM"/>
<keyword evidence="6" id="KW-1185">Reference proteome</keyword>
<sequence length="196" mass="22412">MSRSYSRADLACKVYVGNLGESAGRRELENAFVKFGPLKNVWVARNPPGFAFVEYEDSRDAEDAVKGLDGHMLCGHRAVVEMSTGEKRTSRRGGRSGPRSASYDDKCYTCGERGHFARDCRNSGRYGGYGGGRYSNSDRRRSRRSRSRSRDRSYSPRRYSDHSRSRSRSRGRSHSRSRSRSYSQRRRHSRSSSDRD</sequence>
<gene>
    <name evidence="7 8" type="primary">LOC110975421</name>
</gene>
<dbReference type="InterPro" id="IPR001878">
    <property type="entry name" value="Znf_CCHC"/>
</dbReference>
<reference evidence="7 8" key="1">
    <citation type="submission" date="2025-04" db="UniProtKB">
        <authorList>
            <consortium name="RefSeq"/>
        </authorList>
    </citation>
    <scope>IDENTIFICATION</scope>
</reference>
<proteinExistence type="predicted"/>
<accession>A0A8B7XRX1</accession>
<keyword evidence="1" id="KW-0862">Zinc</keyword>
<dbReference type="SUPFAM" id="SSF54928">
    <property type="entry name" value="RNA-binding domain, RBD"/>
    <property type="match status" value="1"/>
</dbReference>
<evidence type="ECO:0000259" key="4">
    <source>
        <dbReference type="PROSITE" id="PS50102"/>
    </source>
</evidence>
<evidence type="ECO:0000256" key="3">
    <source>
        <dbReference type="SAM" id="MobiDB-lite"/>
    </source>
</evidence>
<dbReference type="GO" id="GO:0008270">
    <property type="term" value="F:zinc ion binding"/>
    <property type="evidence" value="ECO:0007669"/>
    <property type="project" value="UniProtKB-KW"/>
</dbReference>
<dbReference type="GeneID" id="110975421"/>
<dbReference type="InterPro" id="IPR035979">
    <property type="entry name" value="RBD_domain_sf"/>
</dbReference>
<dbReference type="RefSeq" id="XP_022083598.1">
    <property type="nucleotide sequence ID" value="XM_022227906.1"/>
</dbReference>
<dbReference type="SMART" id="SM00343">
    <property type="entry name" value="ZnF_C2HC"/>
    <property type="match status" value="1"/>
</dbReference>
<feature type="domain" description="RRM" evidence="4">
    <location>
        <begin position="12"/>
        <end position="85"/>
    </location>
</feature>
<dbReference type="InterPro" id="IPR050907">
    <property type="entry name" value="SRSF"/>
</dbReference>
<dbReference type="GO" id="GO:0003723">
    <property type="term" value="F:RNA binding"/>
    <property type="evidence" value="ECO:0007669"/>
    <property type="project" value="UniProtKB-UniRule"/>
</dbReference>
<dbReference type="RefSeq" id="XP_022083597.1">
    <property type="nucleotide sequence ID" value="XM_022227905.1"/>
</dbReference>
<dbReference type="PANTHER" id="PTHR23147">
    <property type="entry name" value="SERINE/ARGININE RICH SPLICING FACTOR"/>
    <property type="match status" value="1"/>
</dbReference>
<dbReference type="InterPro" id="IPR000504">
    <property type="entry name" value="RRM_dom"/>
</dbReference>
<name>A0A8B7XRX1_ACAPL</name>
<evidence type="ECO:0000256" key="2">
    <source>
        <dbReference type="PROSITE-ProRule" id="PRU00176"/>
    </source>
</evidence>
<dbReference type="Proteomes" id="UP000694845">
    <property type="component" value="Unplaced"/>
</dbReference>
<evidence type="ECO:0000313" key="6">
    <source>
        <dbReference type="Proteomes" id="UP000694845"/>
    </source>
</evidence>
<dbReference type="Gene3D" id="4.10.60.10">
    <property type="entry name" value="Zinc finger, CCHC-type"/>
    <property type="match status" value="1"/>
</dbReference>
<dbReference type="SUPFAM" id="SSF57756">
    <property type="entry name" value="Retrovirus zinc finger-like domains"/>
    <property type="match status" value="1"/>
</dbReference>
<dbReference type="KEGG" id="aplc:110975421"/>
<organism evidence="6 8">
    <name type="scientific">Acanthaster planci</name>
    <name type="common">Crown-of-thorns starfish</name>
    <dbReference type="NCBI Taxonomy" id="133434"/>
    <lineage>
        <taxon>Eukaryota</taxon>
        <taxon>Metazoa</taxon>
        <taxon>Echinodermata</taxon>
        <taxon>Eleutherozoa</taxon>
        <taxon>Asterozoa</taxon>
        <taxon>Asteroidea</taxon>
        <taxon>Valvatacea</taxon>
        <taxon>Valvatida</taxon>
        <taxon>Acanthasteridae</taxon>
        <taxon>Acanthaster</taxon>
    </lineage>
</organism>
<dbReference type="InterPro" id="IPR012677">
    <property type="entry name" value="Nucleotide-bd_a/b_plait_sf"/>
</dbReference>